<dbReference type="Gene3D" id="3.40.30.10">
    <property type="entry name" value="Glutaredoxin"/>
    <property type="match status" value="1"/>
</dbReference>
<dbReference type="InterPro" id="IPR004046">
    <property type="entry name" value="GST_C"/>
</dbReference>
<dbReference type="GO" id="GO:0006749">
    <property type="term" value="P:glutathione metabolic process"/>
    <property type="evidence" value="ECO:0007669"/>
    <property type="project" value="TreeGrafter"/>
</dbReference>
<dbReference type="PANTHER" id="PTHR11571">
    <property type="entry name" value="GLUTATHIONE S-TRANSFERASE"/>
    <property type="match status" value="1"/>
</dbReference>
<dbReference type="FunFam" id="3.40.30.10:FF:000630">
    <property type="entry name" value="Predicted protein"/>
    <property type="match status" value="1"/>
</dbReference>
<dbReference type="Gene3D" id="1.20.1050.10">
    <property type="match status" value="1"/>
</dbReference>
<dbReference type="SUPFAM" id="SSF47616">
    <property type="entry name" value="GST C-terminal domain-like"/>
    <property type="match status" value="1"/>
</dbReference>
<dbReference type="PROSITE" id="PS50405">
    <property type="entry name" value="GST_CTER"/>
    <property type="match status" value="1"/>
</dbReference>
<gene>
    <name evidence="3" type="primary">PLEST010236</name>
    <name evidence="3" type="ORF">PLESTB_001534200</name>
</gene>
<dbReference type="InterPro" id="IPR004045">
    <property type="entry name" value="Glutathione_S-Trfase_N"/>
</dbReference>
<accession>A0A9W6F824</accession>
<evidence type="ECO:0000313" key="4">
    <source>
        <dbReference type="Proteomes" id="UP001165080"/>
    </source>
</evidence>
<dbReference type="Proteomes" id="UP001165080">
    <property type="component" value="Unassembled WGS sequence"/>
</dbReference>
<dbReference type="InterPro" id="IPR036282">
    <property type="entry name" value="Glutathione-S-Trfase_C_sf"/>
</dbReference>
<evidence type="ECO:0000259" key="2">
    <source>
        <dbReference type="PROSITE" id="PS50405"/>
    </source>
</evidence>
<dbReference type="InterPro" id="IPR010987">
    <property type="entry name" value="Glutathione-S-Trfase_C-like"/>
</dbReference>
<evidence type="ECO:0008006" key="5">
    <source>
        <dbReference type="Google" id="ProtNLM"/>
    </source>
</evidence>
<dbReference type="SFLD" id="SFLDS00019">
    <property type="entry name" value="Glutathione_Transferase_(cytos"/>
    <property type="match status" value="1"/>
</dbReference>
<dbReference type="PANTHER" id="PTHR11571:SF263">
    <property type="entry name" value="GLUTATHIONE S-TRANSFERASE"/>
    <property type="match status" value="1"/>
</dbReference>
<keyword evidence="4" id="KW-1185">Reference proteome</keyword>
<dbReference type="AlphaFoldDB" id="A0A9W6F824"/>
<dbReference type="GO" id="GO:0004364">
    <property type="term" value="F:glutathione transferase activity"/>
    <property type="evidence" value="ECO:0007669"/>
    <property type="project" value="TreeGrafter"/>
</dbReference>
<dbReference type="CDD" id="cd03192">
    <property type="entry name" value="GST_C_Sigma_like"/>
    <property type="match status" value="1"/>
</dbReference>
<dbReference type="InterPro" id="IPR036249">
    <property type="entry name" value="Thioredoxin-like_sf"/>
</dbReference>
<sequence>MYLICTAAYNQATPALTRVFKLEGTLASGKFADRRNTFGFGSGQARLFRYPPTRRAGLGKARAAMATSNQAKEPWELIYWPGIKGRGEYVRLVFEEAGVPYVDVGVKGGMQSVIDFCWKGGNPGFPVRAPPAIRRGEFVLCGTPVIMSYLGRQFALMPPRSDHEEADAAHVDQVLAVVTDGVAEGRLAFHPKDFYASHKLQVEESKSYIKQYGEERLPKYMRYWEDILARNPNPQGFLIGSSITVADLALYQYMAAAEQHYKQYYDAVDAPRAKEHQRRIASRPRIVAYLQSDRCQPWDKDSMM</sequence>
<dbReference type="InterPro" id="IPR040079">
    <property type="entry name" value="Glutathione_S-Trfase"/>
</dbReference>
<dbReference type="Pfam" id="PF14497">
    <property type="entry name" value="GST_C_3"/>
    <property type="match status" value="1"/>
</dbReference>
<evidence type="ECO:0000313" key="3">
    <source>
        <dbReference type="EMBL" id="GLC59774.1"/>
    </source>
</evidence>
<dbReference type="InterPro" id="IPR050213">
    <property type="entry name" value="GST_superfamily"/>
</dbReference>
<reference evidence="3 4" key="1">
    <citation type="journal article" date="2023" name="Commun. Biol.">
        <title>Reorganization of the ancestral sex-determining regions during the evolution of trioecy in Pleodorina starrii.</title>
        <authorList>
            <person name="Takahashi K."/>
            <person name="Suzuki S."/>
            <person name="Kawai-Toyooka H."/>
            <person name="Yamamoto K."/>
            <person name="Hamaji T."/>
            <person name="Ootsuki R."/>
            <person name="Yamaguchi H."/>
            <person name="Kawachi M."/>
            <person name="Higashiyama T."/>
            <person name="Nozaki H."/>
        </authorList>
    </citation>
    <scope>NUCLEOTIDE SEQUENCE [LARGE SCALE GENOMIC DNA]</scope>
    <source>
        <strain evidence="3 4">NIES-4479</strain>
    </source>
</reference>
<comment type="caution">
    <text evidence="3">The sequence shown here is derived from an EMBL/GenBank/DDBJ whole genome shotgun (WGS) entry which is preliminary data.</text>
</comment>
<evidence type="ECO:0000259" key="1">
    <source>
        <dbReference type="PROSITE" id="PS50404"/>
    </source>
</evidence>
<organism evidence="3 4">
    <name type="scientific">Pleodorina starrii</name>
    <dbReference type="NCBI Taxonomy" id="330485"/>
    <lineage>
        <taxon>Eukaryota</taxon>
        <taxon>Viridiplantae</taxon>
        <taxon>Chlorophyta</taxon>
        <taxon>core chlorophytes</taxon>
        <taxon>Chlorophyceae</taxon>
        <taxon>CS clade</taxon>
        <taxon>Chlamydomonadales</taxon>
        <taxon>Volvocaceae</taxon>
        <taxon>Pleodorina</taxon>
    </lineage>
</organism>
<dbReference type="EMBL" id="BRXU01000030">
    <property type="protein sequence ID" value="GLC59774.1"/>
    <property type="molecule type" value="Genomic_DNA"/>
</dbReference>
<name>A0A9W6F824_9CHLO</name>
<protein>
    <recommendedName>
        <fullName evidence="5">Glutathione S-transferase</fullName>
    </recommendedName>
</protein>
<dbReference type="PROSITE" id="PS50404">
    <property type="entry name" value="GST_NTER"/>
    <property type="match status" value="1"/>
</dbReference>
<proteinExistence type="predicted"/>
<feature type="domain" description="GST C-terminal" evidence="2">
    <location>
        <begin position="164"/>
        <end position="304"/>
    </location>
</feature>
<feature type="domain" description="GST N-terminal" evidence="1">
    <location>
        <begin position="74"/>
        <end position="158"/>
    </location>
</feature>
<dbReference type="SUPFAM" id="SSF52833">
    <property type="entry name" value="Thioredoxin-like"/>
    <property type="match status" value="1"/>
</dbReference>